<dbReference type="InterPro" id="IPR025665">
    <property type="entry name" value="Beta-barrel_OMP_2"/>
</dbReference>
<protein>
    <recommendedName>
        <fullName evidence="1">Outer membrane protein beta-barrel domain-containing protein</fullName>
    </recommendedName>
</protein>
<dbReference type="EMBL" id="VSSQ01000045">
    <property type="protein sequence ID" value="MPL69073.1"/>
    <property type="molecule type" value="Genomic_DNA"/>
</dbReference>
<evidence type="ECO:0000259" key="1">
    <source>
        <dbReference type="Pfam" id="PF13568"/>
    </source>
</evidence>
<comment type="caution">
    <text evidence="2">The sequence shown here is derived from an EMBL/GenBank/DDBJ whole genome shotgun (WGS) entry which is preliminary data.</text>
</comment>
<evidence type="ECO:0000313" key="2">
    <source>
        <dbReference type="EMBL" id="MPL69073.1"/>
    </source>
</evidence>
<accession>A0A644TQ37</accession>
<proteinExistence type="predicted"/>
<sequence>MIVLLMMASAGPLTAQTAFGIKGSFNLFNLAVKDADDDKIEMQMIPVFDAGVFAEIPVADEFFLRPELLFAQKGGKYDNIIETTTRISYLELPVNFLYKGALSGGNVLVGFGPYFALGVGGNAKSGNVSLDVKFKNDYTDADELAIYYKPFDMGANVMAGYELPAGFQVILNASLGIANIEPDFNGKKPASSTKNMGFGLALGYVF</sequence>
<dbReference type="Pfam" id="PF13568">
    <property type="entry name" value="OMP_b-brl_2"/>
    <property type="match status" value="1"/>
</dbReference>
<gene>
    <name evidence="2" type="ORF">SDC9_14806</name>
</gene>
<dbReference type="AlphaFoldDB" id="A0A644TQ37"/>
<reference evidence="2" key="1">
    <citation type="submission" date="2019-08" db="EMBL/GenBank/DDBJ databases">
        <authorList>
            <person name="Kucharzyk K."/>
            <person name="Murdoch R.W."/>
            <person name="Higgins S."/>
            <person name="Loffler F."/>
        </authorList>
    </citation>
    <scope>NUCLEOTIDE SEQUENCE</scope>
</reference>
<organism evidence="2">
    <name type="scientific">bioreactor metagenome</name>
    <dbReference type="NCBI Taxonomy" id="1076179"/>
    <lineage>
        <taxon>unclassified sequences</taxon>
        <taxon>metagenomes</taxon>
        <taxon>ecological metagenomes</taxon>
    </lineage>
</organism>
<feature type="domain" description="Outer membrane protein beta-barrel" evidence="1">
    <location>
        <begin position="16"/>
        <end position="179"/>
    </location>
</feature>
<name>A0A644TQ37_9ZZZZ</name>